<evidence type="ECO:0000313" key="2">
    <source>
        <dbReference type="Proteomes" id="UP000034256"/>
    </source>
</evidence>
<protein>
    <submittedName>
        <fullName evidence="1">Uncharacterized protein</fullName>
    </submittedName>
</protein>
<comment type="caution">
    <text evidence="1">The sequence shown here is derived from an EMBL/GenBank/DDBJ whole genome shotgun (WGS) entry which is preliminary data.</text>
</comment>
<gene>
    <name evidence="1" type="ORF">UU85_C0006G0009</name>
</gene>
<organism evidence="1 2">
    <name type="scientific">Candidatus Wolfebacteria bacterium GW2011_GWA2_42_10</name>
    <dbReference type="NCBI Taxonomy" id="1619004"/>
    <lineage>
        <taxon>Bacteria</taxon>
        <taxon>Candidatus Wolfeibacteriota</taxon>
    </lineage>
</organism>
<sequence length="86" mass="10409">MFRHINSNKKIKNTDSIRPPNQIFDSLNRVLSNMFGRLDIELEIDTRSNIIYLKPKLRLVSQELRWRLPEIRRQMQDSDKFRLVVI</sequence>
<dbReference type="EMBL" id="LCCF01000006">
    <property type="protein sequence ID" value="KKS25141.1"/>
    <property type="molecule type" value="Genomic_DNA"/>
</dbReference>
<reference evidence="1 2" key="1">
    <citation type="journal article" date="2015" name="Nature">
        <title>rRNA introns, odd ribosomes, and small enigmatic genomes across a large radiation of phyla.</title>
        <authorList>
            <person name="Brown C.T."/>
            <person name="Hug L.A."/>
            <person name="Thomas B.C."/>
            <person name="Sharon I."/>
            <person name="Castelle C.J."/>
            <person name="Singh A."/>
            <person name="Wilkins M.J."/>
            <person name="Williams K.H."/>
            <person name="Banfield J.F."/>
        </authorList>
    </citation>
    <scope>NUCLEOTIDE SEQUENCE [LARGE SCALE GENOMIC DNA]</scope>
</reference>
<evidence type="ECO:0000313" key="1">
    <source>
        <dbReference type="EMBL" id="KKS25141.1"/>
    </source>
</evidence>
<accession>A0A0G0ZT36</accession>
<proteinExistence type="predicted"/>
<dbReference type="Proteomes" id="UP000034256">
    <property type="component" value="Unassembled WGS sequence"/>
</dbReference>
<name>A0A0G0ZT36_9BACT</name>
<dbReference type="AlphaFoldDB" id="A0A0G0ZT36"/>